<comment type="domain">
    <text evidence="6">The Q motif is unique to and characteristic of the DEAD box family of RNA helicases and controls ATP binding and hydrolysis.</text>
</comment>
<comment type="caution">
    <text evidence="10">The sequence shown here is derived from an EMBL/GenBank/DDBJ whole genome shotgun (WGS) entry which is preliminary data.</text>
</comment>
<evidence type="ECO:0000256" key="2">
    <source>
        <dbReference type="ARBA" id="ARBA00022801"/>
    </source>
</evidence>
<name>A0A2P6UZU0_9CHLO</name>
<dbReference type="AlphaFoldDB" id="A0A2P6UZU0"/>
<keyword evidence="4 6" id="KW-0067">ATP-binding</keyword>
<dbReference type="SMART" id="SM00487">
    <property type="entry name" value="DEXDc"/>
    <property type="match status" value="1"/>
</dbReference>
<protein>
    <recommendedName>
        <fullName evidence="6">ATP-dependent RNA helicase</fullName>
        <ecNumber evidence="6">3.6.4.13</ecNumber>
    </recommendedName>
</protein>
<dbReference type="GO" id="GO:0003724">
    <property type="term" value="F:RNA helicase activity"/>
    <property type="evidence" value="ECO:0007669"/>
    <property type="project" value="UniProtKB-EC"/>
</dbReference>
<dbReference type="SUPFAM" id="SSF52540">
    <property type="entry name" value="P-loop containing nucleoside triphosphate hydrolases"/>
    <property type="match status" value="2"/>
</dbReference>
<accession>A0A2P6UZU0</accession>
<dbReference type="EMBL" id="LHPF02000064">
    <property type="protein sequence ID" value="PSC67349.1"/>
    <property type="molecule type" value="Genomic_DNA"/>
</dbReference>
<dbReference type="Pfam" id="PF13959">
    <property type="entry name" value="CTE_SPB4"/>
    <property type="match status" value="1"/>
</dbReference>
<dbReference type="PANTHER" id="PTHR24031">
    <property type="entry name" value="RNA HELICASE"/>
    <property type="match status" value="1"/>
</dbReference>
<proteinExistence type="inferred from homology"/>
<dbReference type="Proteomes" id="UP000239649">
    <property type="component" value="Unassembled WGS sequence"/>
</dbReference>
<dbReference type="Gene3D" id="3.40.50.300">
    <property type="entry name" value="P-loop containing nucleotide triphosphate hydrolases"/>
    <property type="match status" value="2"/>
</dbReference>
<feature type="compositionally biased region" description="Basic residues" evidence="7">
    <location>
        <begin position="26"/>
        <end position="42"/>
    </location>
</feature>
<dbReference type="PROSITE" id="PS00039">
    <property type="entry name" value="DEAD_ATP_HELICASE"/>
    <property type="match status" value="1"/>
</dbReference>
<feature type="compositionally biased region" description="Low complexity" evidence="7">
    <location>
        <begin position="231"/>
        <end position="240"/>
    </location>
</feature>
<feature type="region of interest" description="Disordered" evidence="7">
    <location>
        <begin position="1032"/>
        <end position="1096"/>
    </location>
</feature>
<evidence type="ECO:0000256" key="4">
    <source>
        <dbReference type="ARBA" id="ARBA00022840"/>
    </source>
</evidence>
<feature type="region of interest" description="Disordered" evidence="7">
    <location>
        <begin position="20"/>
        <end position="310"/>
    </location>
</feature>
<dbReference type="GO" id="GO:0003723">
    <property type="term" value="F:RNA binding"/>
    <property type="evidence" value="ECO:0007669"/>
    <property type="project" value="UniProtKB-UniRule"/>
</dbReference>
<evidence type="ECO:0000313" key="11">
    <source>
        <dbReference type="Proteomes" id="UP000239649"/>
    </source>
</evidence>
<keyword evidence="5 6" id="KW-0694">RNA-binding</keyword>
<evidence type="ECO:0000259" key="8">
    <source>
        <dbReference type="PROSITE" id="PS51192"/>
    </source>
</evidence>
<dbReference type="InterPro" id="IPR001650">
    <property type="entry name" value="Helicase_C-like"/>
</dbReference>
<feature type="compositionally biased region" description="Basic and acidic residues" evidence="7">
    <location>
        <begin position="133"/>
        <end position="148"/>
    </location>
</feature>
<evidence type="ECO:0000256" key="3">
    <source>
        <dbReference type="ARBA" id="ARBA00022806"/>
    </source>
</evidence>
<keyword evidence="2 6" id="KW-0378">Hydrolase</keyword>
<feature type="domain" description="Helicase C-terminal" evidence="9">
    <location>
        <begin position="788"/>
        <end position="949"/>
    </location>
</feature>
<evidence type="ECO:0000256" key="7">
    <source>
        <dbReference type="SAM" id="MobiDB-lite"/>
    </source>
</evidence>
<dbReference type="STRING" id="554055.A0A2P6UZU0"/>
<feature type="compositionally biased region" description="Low complexity" evidence="7">
    <location>
        <begin position="358"/>
        <end position="367"/>
    </location>
</feature>
<evidence type="ECO:0000313" key="10">
    <source>
        <dbReference type="EMBL" id="PSC67349.1"/>
    </source>
</evidence>
<dbReference type="InterPro" id="IPR025313">
    <property type="entry name" value="SPB4-like_CTE"/>
</dbReference>
<dbReference type="EC" id="3.6.4.13" evidence="6"/>
<comment type="similarity">
    <text evidence="6">Belongs to the DEAD box helicase family.</text>
</comment>
<feature type="compositionally biased region" description="Low complexity" evidence="7">
    <location>
        <begin position="150"/>
        <end position="195"/>
    </location>
</feature>
<dbReference type="SMART" id="SM01178">
    <property type="entry name" value="DUF4217"/>
    <property type="match status" value="1"/>
</dbReference>
<comment type="function">
    <text evidence="6">RNA helicase.</text>
</comment>
<gene>
    <name evidence="10" type="ORF">C2E20_8979</name>
</gene>
<dbReference type="InterPro" id="IPR000629">
    <property type="entry name" value="RNA-helicase_DEAD-box_CS"/>
</dbReference>
<dbReference type="CDD" id="cd17949">
    <property type="entry name" value="DEADc_DDX31"/>
    <property type="match status" value="1"/>
</dbReference>
<dbReference type="SMART" id="SM00490">
    <property type="entry name" value="HELICc"/>
    <property type="match status" value="1"/>
</dbReference>
<dbReference type="InterPro" id="IPR027417">
    <property type="entry name" value="P-loop_NTPase"/>
</dbReference>
<reference evidence="10 11" key="1">
    <citation type="journal article" date="2018" name="Plant J.">
        <title>Genome sequences of Chlorella sorokiniana UTEX 1602 and Micractinium conductrix SAG 241.80: implications to maltose excretion by a green alga.</title>
        <authorList>
            <person name="Arriola M.B."/>
            <person name="Velmurugan N."/>
            <person name="Zhang Y."/>
            <person name="Plunkett M.H."/>
            <person name="Hondzo H."/>
            <person name="Barney B.M."/>
        </authorList>
    </citation>
    <scope>NUCLEOTIDE SEQUENCE [LARGE SCALE GENOMIC DNA]</scope>
    <source>
        <strain evidence="10 11">SAG 241.80</strain>
    </source>
</reference>
<dbReference type="PROSITE" id="PS51192">
    <property type="entry name" value="HELICASE_ATP_BIND_1"/>
    <property type="match status" value="1"/>
</dbReference>
<dbReference type="CDD" id="cd18787">
    <property type="entry name" value="SF2_C_DEAD"/>
    <property type="match status" value="1"/>
</dbReference>
<dbReference type="InterPro" id="IPR014001">
    <property type="entry name" value="Helicase_ATP-bd"/>
</dbReference>
<dbReference type="GO" id="GO:0016887">
    <property type="term" value="F:ATP hydrolysis activity"/>
    <property type="evidence" value="ECO:0007669"/>
    <property type="project" value="RHEA"/>
</dbReference>
<dbReference type="GO" id="GO:0005524">
    <property type="term" value="F:ATP binding"/>
    <property type="evidence" value="ECO:0007669"/>
    <property type="project" value="UniProtKB-UniRule"/>
</dbReference>
<sequence length="1096" mass="116059">MDADDGLVLNLELPDTAPLALSNRTQQRRLKWSTQRALKRNKQQQQGGTGGPSTQQQGRRPGWLTNSIPVQPRDASQHQPPCGSGQLKGYSLEVHAAPAAAKEPVQQQPKQPDRREQQAGSFSFGFGQRHQRPQQERQQPRQEQERQPHRQQQQQQPQHQQQQQQQPRQQLEQPQKPRQQQEQPQHQRQQQQEDPQAAHPKQPQHRSEARRQPQQDGQQRADAGRRPQQEGQQLPGARAQLGGGGQLAAEHNQRRQQRHRQPGKSTQTAAEEREESKRIGRLRLASRQLGYRESTPDLDDVKAAGSDAESDDVLAAVAAAVARDKAVAAELAAAQRRRFDRFGEDSDGSDDEGPAAARHGAQHSGRQHGAGAGGAPAAALDRFAGSSSEDEEGRQAGTVEFGGDYGGEDGRRAKRRKQEAGSGGAAAAGGQKKAAAVAVRRGELVHAGTGGPSGTQGQLFGAANGGASSGAGFEGAGLSMQLSAHLAAHGFAQPTRVQQQAIPVLLSRCDALINAPTGSGKTLSYLAPIVQDLAGQQPRLTRAQGTHAVVICPTRELCLQVADVLSMLVRRYVWLVGGVVHGGEDRGKEKARLRKGVTVVVATPGRLLDHLQNTKAFVTEGLRWLILDEADRLLDLGFEKKIGEICAELDARSSEADYAARRTTALLSATLHSNLGSLAALSLQDPQAIGFTLRQGEGGQLELEKAAAQAEAEGGVAADADAPDGDAWAAALAAAAGAGDPTGAAAAQPRPGKRQLAAAGEQFEIPATLRQRWVEVPCKLRLVVLGALLRARLAAAPGAAKLVVFLSTTDSVEFYHTVFTEVWESATGQPLLPAAAAGAPILKLHGNMPQAERTRSFLHFTKAPAGVLLCTDVAARGLDFPAVSDIVQFDPPGEVAEYVHRVGRTARLGTSGAALLFLLPTEKGYVQHLGAHGLALREQPAVPLVNGLLGADRKAGKDLPLERHQGAYSLQKALMEGVGADRGLTQLGGDAFRSWVRAYAAQPAGVKDVFHVRRLHLGHVAHAFALKERPTLVGKSSTKAAAQQKRKAAHQGGSGGGGGGGQGGGKGGSGGGGKKPRRAGAQLVGGGASKAMYNLA</sequence>
<dbReference type="Pfam" id="PF00270">
    <property type="entry name" value="DEAD"/>
    <property type="match status" value="1"/>
</dbReference>
<organism evidence="10 11">
    <name type="scientific">Micractinium conductrix</name>
    <dbReference type="NCBI Taxonomy" id="554055"/>
    <lineage>
        <taxon>Eukaryota</taxon>
        <taxon>Viridiplantae</taxon>
        <taxon>Chlorophyta</taxon>
        <taxon>core chlorophytes</taxon>
        <taxon>Trebouxiophyceae</taxon>
        <taxon>Chlorellales</taxon>
        <taxon>Chlorellaceae</taxon>
        <taxon>Chlorella clade</taxon>
        <taxon>Micractinium</taxon>
    </lineage>
</organism>
<feature type="compositionally biased region" description="Low complexity" evidence="7">
    <location>
        <begin position="52"/>
        <end position="62"/>
    </location>
</feature>
<dbReference type="OrthoDB" id="422663at2759"/>
<keyword evidence="11" id="KW-1185">Reference proteome</keyword>
<feature type="domain" description="Helicase ATP-binding" evidence="8">
    <location>
        <begin position="502"/>
        <end position="689"/>
    </location>
</feature>
<feature type="compositionally biased region" description="Gly residues" evidence="7">
    <location>
        <begin position="1052"/>
        <end position="1073"/>
    </location>
</feature>
<dbReference type="InterPro" id="IPR011545">
    <property type="entry name" value="DEAD/DEAH_box_helicase_dom"/>
</dbReference>
<evidence type="ECO:0000256" key="1">
    <source>
        <dbReference type="ARBA" id="ARBA00022741"/>
    </source>
</evidence>
<feature type="region of interest" description="Disordered" evidence="7">
    <location>
        <begin position="336"/>
        <end position="432"/>
    </location>
</feature>
<evidence type="ECO:0000256" key="6">
    <source>
        <dbReference type="RuleBase" id="RU365068"/>
    </source>
</evidence>
<keyword evidence="1 6" id="KW-0547">Nucleotide-binding</keyword>
<comment type="catalytic activity">
    <reaction evidence="6">
        <text>ATP + H2O = ADP + phosphate + H(+)</text>
        <dbReference type="Rhea" id="RHEA:13065"/>
        <dbReference type="ChEBI" id="CHEBI:15377"/>
        <dbReference type="ChEBI" id="CHEBI:15378"/>
        <dbReference type="ChEBI" id="CHEBI:30616"/>
        <dbReference type="ChEBI" id="CHEBI:43474"/>
        <dbReference type="ChEBI" id="CHEBI:456216"/>
        <dbReference type="EC" id="3.6.4.13"/>
    </reaction>
</comment>
<keyword evidence="3 6" id="KW-0347">Helicase</keyword>
<evidence type="ECO:0000259" key="9">
    <source>
        <dbReference type="PROSITE" id="PS51194"/>
    </source>
</evidence>
<evidence type="ECO:0000256" key="5">
    <source>
        <dbReference type="ARBA" id="ARBA00022884"/>
    </source>
</evidence>
<dbReference type="PROSITE" id="PS51194">
    <property type="entry name" value="HELICASE_CTER"/>
    <property type="match status" value="1"/>
</dbReference>
<dbReference type="Pfam" id="PF00271">
    <property type="entry name" value="Helicase_C"/>
    <property type="match status" value="1"/>
</dbReference>
<feature type="compositionally biased region" description="Low complexity" evidence="7">
    <location>
        <begin position="375"/>
        <end position="385"/>
    </location>
</feature>